<organism evidence="1 2">
    <name type="scientific">Forsythia ovata</name>
    <dbReference type="NCBI Taxonomy" id="205694"/>
    <lineage>
        <taxon>Eukaryota</taxon>
        <taxon>Viridiplantae</taxon>
        <taxon>Streptophyta</taxon>
        <taxon>Embryophyta</taxon>
        <taxon>Tracheophyta</taxon>
        <taxon>Spermatophyta</taxon>
        <taxon>Magnoliopsida</taxon>
        <taxon>eudicotyledons</taxon>
        <taxon>Gunneridae</taxon>
        <taxon>Pentapetalae</taxon>
        <taxon>asterids</taxon>
        <taxon>lamiids</taxon>
        <taxon>Lamiales</taxon>
        <taxon>Oleaceae</taxon>
        <taxon>Forsythieae</taxon>
        <taxon>Forsythia</taxon>
    </lineage>
</organism>
<proteinExistence type="predicted"/>
<keyword evidence="2" id="KW-1185">Reference proteome</keyword>
<dbReference type="Proteomes" id="UP001604277">
    <property type="component" value="Unassembled WGS sequence"/>
</dbReference>
<evidence type="ECO:0000313" key="1">
    <source>
        <dbReference type="EMBL" id="KAL2549455.1"/>
    </source>
</evidence>
<evidence type="ECO:0000313" key="2">
    <source>
        <dbReference type="Proteomes" id="UP001604277"/>
    </source>
</evidence>
<accession>A0ABD1WM41</accession>
<gene>
    <name evidence="1" type="ORF">Fot_10985</name>
</gene>
<dbReference type="AlphaFoldDB" id="A0ABD1WM41"/>
<name>A0ABD1WM41_9LAMI</name>
<comment type="caution">
    <text evidence="1">The sequence shown here is derived from an EMBL/GenBank/DDBJ whole genome shotgun (WGS) entry which is preliminary data.</text>
</comment>
<sequence>MAVAKGLLSVHGLAPPADSVMPTALHYLYAPTAFFPRVMSNPAAYPLVQPRVAHVLVPDIKLRAPIPATEGSKHIEIILVSHRMRFCVKPKKIEDESEDTR</sequence>
<dbReference type="EMBL" id="JBFOLJ010000003">
    <property type="protein sequence ID" value="KAL2549455.1"/>
    <property type="molecule type" value="Genomic_DNA"/>
</dbReference>
<protein>
    <submittedName>
        <fullName evidence="1">Uncharacterized protein</fullName>
    </submittedName>
</protein>
<reference evidence="2" key="1">
    <citation type="submission" date="2024-07" db="EMBL/GenBank/DDBJ databases">
        <title>Two chromosome-level genome assemblies of Korean endemic species Abeliophyllum distichum and Forsythia ovata (Oleaceae).</title>
        <authorList>
            <person name="Jang H."/>
        </authorList>
    </citation>
    <scope>NUCLEOTIDE SEQUENCE [LARGE SCALE GENOMIC DNA]</scope>
</reference>